<name>A0A9Q0S1Z3_9DIPT</name>
<proteinExistence type="predicted"/>
<feature type="transmembrane region" description="Helical" evidence="1">
    <location>
        <begin position="38"/>
        <end position="59"/>
    </location>
</feature>
<sequence>SEVLKFQSMRKMPSERAINIDNVLIELGNIGKFQLLNLAFIGIAILLSSIVSLTFVFAAGEVNYRCRIPICDDGQAEYEPAWLLHAVPYVAGVPSRCNRYENTINDSSHCWDQNRFEIIKAIACDDWIFESGETTILNDFRLACSQNDWKLAFVGTMNNAALFIFIAAMGALSDRLINTTNVK</sequence>
<feature type="transmembrane region" description="Helical" evidence="1">
    <location>
        <begin position="151"/>
        <end position="172"/>
    </location>
</feature>
<reference evidence="2" key="1">
    <citation type="submission" date="2022-07" db="EMBL/GenBank/DDBJ databases">
        <authorList>
            <person name="Trinca V."/>
            <person name="Uliana J.V.C."/>
            <person name="Torres T.T."/>
            <person name="Ward R.J."/>
            <person name="Monesi N."/>
        </authorList>
    </citation>
    <scope>NUCLEOTIDE SEQUENCE</scope>
    <source>
        <strain evidence="2">HSMRA1968</strain>
        <tissue evidence="2">Whole embryos</tissue>
    </source>
</reference>
<feature type="non-terminal residue" evidence="2">
    <location>
        <position position="1"/>
    </location>
</feature>
<dbReference type="OrthoDB" id="2261376at2759"/>
<keyword evidence="1" id="KW-1133">Transmembrane helix</keyword>
<comment type="caution">
    <text evidence="2">The sequence shown here is derived from an EMBL/GenBank/DDBJ whole genome shotgun (WGS) entry which is preliminary data.</text>
</comment>
<evidence type="ECO:0000313" key="2">
    <source>
        <dbReference type="EMBL" id="KAJ6640383.1"/>
    </source>
</evidence>
<evidence type="ECO:0000256" key="1">
    <source>
        <dbReference type="SAM" id="Phobius"/>
    </source>
</evidence>
<dbReference type="EMBL" id="WJQU01000003">
    <property type="protein sequence ID" value="KAJ6640383.1"/>
    <property type="molecule type" value="Genomic_DNA"/>
</dbReference>
<keyword evidence="1" id="KW-0812">Transmembrane</keyword>
<dbReference type="Proteomes" id="UP001151699">
    <property type="component" value="Chromosome X"/>
</dbReference>
<organism evidence="2 3">
    <name type="scientific">Pseudolycoriella hygida</name>
    <dbReference type="NCBI Taxonomy" id="35572"/>
    <lineage>
        <taxon>Eukaryota</taxon>
        <taxon>Metazoa</taxon>
        <taxon>Ecdysozoa</taxon>
        <taxon>Arthropoda</taxon>
        <taxon>Hexapoda</taxon>
        <taxon>Insecta</taxon>
        <taxon>Pterygota</taxon>
        <taxon>Neoptera</taxon>
        <taxon>Endopterygota</taxon>
        <taxon>Diptera</taxon>
        <taxon>Nematocera</taxon>
        <taxon>Sciaroidea</taxon>
        <taxon>Sciaridae</taxon>
        <taxon>Pseudolycoriella</taxon>
    </lineage>
</organism>
<keyword evidence="3" id="KW-1185">Reference proteome</keyword>
<accession>A0A9Q0S1Z3</accession>
<protein>
    <submittedName>
        <fullName evidence="2">Solute carrier family 22 member 8</fullName>
    </submittedName>
</protein>
<keyword evidence="1" id="KW-0472">Membrane</keyword>
<gene>
    <name evidence="2" type="primary">SLC22A8_1</name>
    <name evidence="2" type="ORF">Bhyg_13134</name>
</gene>
<dbReference type="AlphaFoldDB" id="A0A9Q0S1Z3"/>
<evidence type="ECO:0000313" key="3">
    <source>
        <dbReference type="Proteomes" id="UP001151699"/>
    </source>
</evidence>